<evidence type="ECO:0000256" key="1">
    <source>
        <dbReference type="ARBA" id="ARBA00004141"/>
    </source>
</evidence>
<keyword evidence="13" id="KW-1185">Reference proteome</keyword>
<dbReference type="Proteomes" id="UP000076502">
    <property type="component" value="Unassembled WGS sequence"/>
</dbReference>
<dbReference type="PANTHER" id="PTHR45695:SF26">
    <property type="entry name" value="NEUROPEPTIDE CCHAMIDE-1 RECEPTOR"/>
    <property type="match status" value="1"/>
</dbReference>
<feature type="transmembrane region" description="Helical" evidence="10">
    <location>
        <begin position="115"/>
        <end position="139"/>
    </location>
</feature>
<evidence type="ECO:0000256" key="7">
    <source>
        <dbReference type="ARBA" id="ARBA00023170"/>
    </source>
</evidence>
<keyword evidence="6 10" id="KW-0472">Membrane</keyword>
<feature type="non-terminal residue" evidence="12">
    <location>
        <position position="332"/>
    </location>
</feature>
<comment type="similarity">
    <text evidence="2 9">Belongs to the G-protein coupled receptor 1 family.</text>
</comment>
<accession>A0A154PF30</accession>
<dbReference type="EMBL" id="KQ434890">
    <property type="protein sequence ID" value="KZC10422.1"/>
    <property type="molecule type" value="Genomic_DNA"/>
</dbReference>
<dbReference type="CDD" id="cd15927">
    <property type="entry name" value="7tmA_Bombesin_R-like"/>
    <property type="match status" value="1"/>
</dbReference>
<feature type="transmembrane region" description="Helical" evidence="10">
    <location>
        <begin position="300"/>
        <end position="323"/>
    </location>
</feature>
<feature type="domain" description="G-protein coupled receptors family 1 profile" evidence="11">
    <location>
        <begin position="50"/>
        <end position="320"/>
    </location>
</feature>
<feature type="transmembrane region" description="Helical" evidence="10">
    <location>
        <begin position="34"/>
        <end position="59"/>
    </location>
</feature>
<evidence type="ECO:0000256" key="10">
    <source>
        <dbReference type="SAM" id="Phobius"/>
    </source>
</evidence>
<dbReference type="PANTHER" id="PTHR45695">
    <property type="entry name" value="LEUCOKININ RECEPTOR-RELATED"/>
    <property type="match status" value="1"/>
</dbReference>
<dbReference type="Pfam" id="PF00001">
    <property type="entry name" value="7tm_1"/>
    <property type="match status" value="1"/>
</dbReference>
<keyword evidence="3 9" id="KW-0812">Transmembrane</keyword>
<protein>
    <submittedName>
        <fullName evidence="12">Neuromedin-B receptor</fullName>
    </submittedName>
</protein>
<evidence type="ECO:0000313" key="13">
    <source>
        <dbReference type="Proteomes" id="UP000076502"/>
    </source>
</evidence>
<proteinExistence type="inferred from homology"/>
<evidence type="ECO:0000256" key="4">
    <source>
        <dbReference type="ARBA" id="ARBA00022989"/>
    </source>
</evidence>
<dbReference type="STRING" id="178035.A0A154PF30"/>
<dbReference type="PROSITE" id="PS50262">
    <property type="entry name" value="G_PROTEIN_RECEP_F1_2"/>
    <property type="match status" value="1"/>
</dbReference>
<keyword evidence="5 9" id="KW-0297">G-protein coupled receptor</keyword>
<dbReference type="PROSITE" id="PS00237">
    <property type="entry name" value="G_PROTEIN_RECEP_F1_1"/>
    <property type="match status" value="1"/>
</dbReference>
<evidence type="ECO:0000259" key="11">
    <source>
        <dbReference type="PROSITE" id="PS50262"/>
    </source>
</evidence>
<dbReference type="PRINTS" id="PR00237">
    <property type="entry name" value="GPCRRHODOPSN"/>
</dbReference>
<feature type="transmembrane region" description="Helical" evidence="10">
    <location>
        <begin position="71"/>
        <end position="95"/>
    </location>
</feature>
<name>A0A154PF30_DUFNO</name>
<feature type="transmembrane region" description="Helical" evidence="10">
    <location>
        <begin position="259"/>
        <end position="280"/>
    </location>
</feature>
<evidence type="ECO:0000256" key="5">
    <source>
        <dbReference type="ARBA" id="ARBA00023040"/>
    </source>
</evidence>
<keyword evidence="7 9" id="KW-0675">Receptor</keyword>
<dbReference type="InterPro" id="IPR000276">
    <property type="entry name" value="GPCR_Rhodpsn"/>
</dbReference>
<dbReference type="InterPro" id="IPR017452">
    <property type="entry name" value="GPCR_Rhodpsn_7TM"/>
</dbReference>
<gene>
    <name evidence="12" type="ORF">WN55_01851</name>
</gene>
<dbReference type="Gene3D" id="1.20.1070.10">
    <property type="entry name" value="Rhodopsin 7-helix transmembrane proteins"/>
    <property type="match status" value="1"/>
</dbReference>
<dbReference type="OrthoDB" id="10049706at2759"/>
<keyword evidence="8 9" id="KW-0807">Transducer</keyword>
<feature type="transmembrane region" description="Helical" evidence="10">
    <location>
        <begin position="151"/>
        <end position="173"/>
    </location>
</feature>
<feature type="transmembrane region" description="Helical" evidence="10">
    <location>
        <begin position="210"/>
        <end position="229"/>
    </location>
</feature>
<sequence length="332" mass="37278">MAVMLNATSFPNMPGNDDDDDDSYVPYDQRPETYIVPVVFLLILVVGVTGNGILVLTLLRHANMRNVPNTYVLSLALGDLLVIVTCVPFTSILYTIESWPWGLAVCKLSECAKDISIGVSVFTLTALSAERYCAIVNPIRRHVAGLSAKPLTILTASLIWLLAIVLALPAALFSHVPTVRLQGNHSILICSPFPDEFGERYQRGMVMFKFLAYYAIPLCVIAGFYLGMARHLELSTRNMPGELSTGSHRMEQIRARKKVGKMVIAFVIIFVICFLPYHTFMLWFHFCPSSQEDYDDFWHAFRILGFCLSFVNSCVNPIALYFVSGTFRKRRV</sequence>
<evidence type="ECO:0000256" key="2">
    <source>
        <dbReference type="ARBA" id="ARBA00010663"/>
    </source>
</evidence>
<comment type="subcellular location">
    <subcellularLocation>
        <location evidence="1">Membrane</location>
        <topology evidence="1">Multi-pass membrane protein</topology>
    </subcellularLocation>
</comment>
<dbReference type="GO" id="GO:0008188">
    <property type="term" value="F:neuropeptide receptor activity"/>
    <property type="evidence" value="ECO:0007669"/>
    <property type="project" value="TreeGrafter"/>
</dbReference>
<evidence type="ECO:0000256" key="9">
    <source>
        <dbReference type="RuleBase" id="RU000688"/>
    </source>
</evidence>
<evidence type="ECO:0000256" key="8">
    <source>
        <dbReference type="ARBA" id="ARBA00023224"/>
    </source>
</evidence>
<dbReference type="GO" id="GO:0005886">
    <property type="term" value="C:plasma membrane"/>
    <property type="evidence" value="ECO:0007669"/>
    <property type="project" value="TreeGrafter"/>
</dbReference>
<keyword evidence="4 10" id="KW-1133">Transmembrane helix</keyword>
<reference evidence="12 13" key="1">
    <citation type="submission" date="2015-07" db="EMBL/GenBank/DDBJ databases">
        <title>The genome of Dufourea novaeangliae.</title>
        <authorList>
            <person name="Pan H."/>
            <person name="Kapheim K."/>
        </authorList>
    </citation>
    <scope>NUCLEOTIDE SEQUENCE [LARGE SCALE GENOMIC DNA]</scope>
    <source>
        <strain evidence="12">0120121106</strain>
        <tissue evidence="12">Whole body</tissue>
    </source>
</reference>
<organism evidence="12 13">
    <name type="scientific">Dufourea novaeangliae</name>
    <name type="common">Sweat bee</name>
    <dbReference type="NCBI Taxonomy" id="178035"/>
    <lineage>
        <taxon>Eukaryota</taxon>
        <taxon>Metazoa</taxon>
        <taxon>Ecdysozoa</taxon>
        <taxon>Arthropoda</taxon>
        <taxon>Hexapoda</taxon>
        <taxon>Insecta</taxon>
        <taxon>Pterygota</taxon>
        <taxon>Neoptera</taxon>
        <taxon>Endopterygota</taxon>
        <taxon>Hymenoptera</taxon>
        <taxon>Apocrita</taxon>
        <taxon>Aculeata</taxon>
        <taxon>Apoidea</taxon>
        <taxon>Anthophila</taxon>
        <taxon>Halictidae</taxon>
        <taxon>Rophitinae</taxon>
        <taxon>Dufourea</taxon>
    </lineage>
</organism>
<evidence type="ECO:0000256" key="6">
    <source>
        <dbReference type="ARBA" id="ARBA00023136"/>
    </source>
</evidence>
<dbReference type="AlphaFoldDB" id="A0A154PF30"/>
<evidence type="ECO:0000256" key="3">
    <source>
        <dbReference type="ARBA" id="ARBA00022692"/>
    </source>
</evidence>
<dbReference type="SUPFAM" id="SSF81321">
    <property type="entry name" value="Family A G protein-coupled receptor-like"/>
    <property type="match status" value="1"/>
</dbReference>
<evidence type="ECO:0000313" key="12">
    <source>
        <dbReference type="EMBL" id="KZC10422.1"/>
    </source>
</evidence>